<keyword evidence="4" id="KW-0808">Transferase</keyword>
<accession>A0A558DTA3</accession>
<dbReference type="Pfam" id="PF01522">
    <property type="entry name" value="Polysacc_deac_1"/>
    <property type="match status" value="1"/>
</dbReference>
<feature type="domain" description="NodB homology" evidence="2">
    <location>
        <begin position="48"/>
        <end position="138"/>
    </location>
</feature>
<evidence type="ECO:0000259" key="3">
    <source>
        <dbReference type="Pfam" id="PF11959"/>
    </source>
</evidence>
<keyword evidence="5" id="KW-1185">Reference proteome</keyword>
<dbReference type="RefSeq" id="WP_144357958.1">
    <property type="nucleotide sequence ID" value="NZ_VMNH01000005.1"/>
</dbReference>
<comment type="caution">
    <text evidence="4">The sequence shown here is derived from an EMBL/GenBank/DDBJ whole genome shotgun (WGS) entry which is preliminary data.</text>
</comment>
<dbReference type="GO" id="GO:0016740">
    <property type="term" value="F:transferase activity"/>
    <property type="evidence" value="ECO:0007669"/>
    <property type="project" value="UniProtKB-KW"/>
</dbReference>
<evidence type="ECO:0000313" key="4">
    <source>
        <dbReference type="EMBL" id="TVO76829.1"/>
    </source>
</evidence>
<dbReference type="GO" id="GO:0016810">
    <property type="term" value="F:hydrolase activity, acting on carbon-nitrogen (but not peptide) bonds"/>
    <property type="evidence" value="ECO:0007669"/>
    <property type="project" value="InterPro"/>
</dbReference>
<dbReference type="Gene3D" id="3.90.550.10">
    <property type="entry name" value="Spore Coat Polysaccharide Biosynthesis Protein SpsA, Chain A"/>
    <property type="match status" value="1"/>
</dbReference>
<dbReference type="Gene3D" id="3.20.20.370">
    <property type="entry name" value="Glycoside hydrolase/deacetylase"/>
    <property type="match status" value="1"/>
</dbReference>
<dbReference type="SUPFAM" id="SSF88713">
    <property type="entry name" value="Glycoside hydrolase/deacetylase"/>
    <property type="match status" value="1"/>
</dbReference>
<dbReference type="InterPro" id="IPR045235">
    <property type="entry name" value="PuuE_HpPgdA-like"/>
</dbReference>
<dbReference type="CDD" id="cd10941">
    <property type="entry name" value="CE4_PuuE_HpPgdA_like_2"/>
    <property type="match status" value="1"/>
</dbReference>
<evidence type="ECO:0000313" key="5">
    <source>
        <dbReference type="Proteomes" id="UP000316649"/>
    </source>
</evidence>
<dbReference type="AlphaFoldDB" id="A0A558DTA3"/>
<dbReference type="InterPro" id="IPR050256">
    <property type="entry name" value="Glycosyltransferase_2"/>
</dbReference>
<protein>
    <submittedName>
        <fullName evidence="4">Glycosyltransferase</fullName>
    </submittedName>
</protein>
<dbReference type="Pfam" id="PF00535">
    <property type="entry name" value="Glycos_transf_2"/>
    <property type="match status" value="1"/>
</dbReference>
<dbReference type="Pfam" id="PF11959">
    <property type="entry name" value="DUF3473"/>
    <property type="match status" value="1"/>
</dbReference>
<feature type="domain" description="Glycosyltransferase 2-like" evidence="1">
    <location>
        <begin position="319"/>
        <end position="483"/>
    </location>
</feature>
<evidence type="ECO:0000259" key="2">
    <source>
        <dbReference type="Pfam" id="PF01522"/>
    </source>
</evidence>
<proteinExistence type="predicted"/>
<reference evidence="4 5" key="1">
    <citation type="submission" date="2019-07" db="EMBL/GenBank/DDBJ databases">
        <title>The pathways for chlorine oxyanion respiration interact through the shared metabolite chlorate.</title>
        <authorList>
            <person name="Barnum T.P."/>
            <person name="Cheng Y."/>
            <person name="Hill K.A."/>
            <person name="Lucas L.N."/>
            <person name="Carlson H.K."/>
            <person name="Coates J.D."/>
        </authorList>
    </citation>
    <scope>NUCLEOTIDE SEQUENCE [LARGE SCALE GENOMIC DNA]</scope>
    <source>
        <strain evidence="4 5">BK-1</strain>
    </source>
</reference>
<dbReference type="InterPro" id="IPR002509">
    <property type="entry name" value="NODB_dom"/>
</dbReference>
<dbReference type="InterPro" id="IPR001173">
    <property type="entry name" value="Glyco_trans_2-like"/>
</dbReference>
<dbReference type="PANTHER" id="PTHR48090:SF7">
    <property type="entry name" value="RFBJ PROTEIN"/>
    <property type="match status" value="1"/>
</dbReference>
<name>A0A558DTA3_9GAMM</name>
<evidence type="ECO:0000259" key="1">
    <source>
        <dbReference type="Pfam" id="PF00535"/>
    </source>
</evidence>
<dbReference type="GO" id="GO:0005975">
    <property type="term" value="P:carbohydrate metabolic process"/>
    <property type="evidence" value="ECO:0007669"/>
    <property type="project" value="InterPro"/>
</dbReference>
<dbReference type="InterPro" id="IPR022560">
    <property type="entry name" value="DUF3473"/>
</dbReference>
<gene>
    <name evidence="4" type="ORF">FHP88_05230</name>
</gene>
<dbReference type="Proteomes" id="UP000316649">
    <property type="component" value="Unassembled WGS sequence"/>
</dbReference>
<dbReference type="EMBL" id="VMNH01000005">
    <property type="protein sequence ID" value="TVO76829.1"/>
    <property type="molecule type" value="Genomic_DNA"/>
</dbReference>
<organism evidence="4 5">
    <name type="scientific">Sedimenticola selenatireducens</name>
    <dbReference type="NCBI Taxonomy" id="191960"/>
    <lineage>
        <taxon>Bacteria</taxon>
        <taxon>Pseudomonadati</taxon>
        <taxon>Pseudomonadota</taxon>
        <taxon>Gammaproteobacteria</taxon>
        <taxon>Chromatiales</taxon>
        <taxon>Sedimenticolaceae</taxon>
        <taxon>Sedimenticola</taxon>
    </lineage>
</organism>
<dbReference type="CDD" id="cd04179">
    <property type="entry name" value="DPM_DPG-synthase_like"/>
    <property type="match status" value="1"/>
</dbReference>
<dbReference type="InterPro" id="IPR011330">
    <property type="entry name" value="Glyco_hydro/deAcase_b/a-brl"/>
</dbReference>
<dbReference type="SUPFAM" id="SSF53448">
    <property type="entry name" value="Nucleotide-diphospho-sugar transferases"/>
    <property type="match status" value="1"/>
</dbReference>
<feature type="domain" description="DUF3473" evidence="3">
    <location>
        <begin position="173"/>
        <end position="283"/>
    </location>
</feature>
<dbReference type="OrthoDB" id="276604at2"/>
<dbReference type="PANTHER" id="PTHR48090">
    <property type="entry name" value="UNDECAPRENYL-PHOSPHATE 4-DEOXY-4-FORMAMIDO-L-ARABINOSE TRANSFERASE-RELATED"/>
    <property type="match status" value="1"/>
</dbReference>
<sequence length="565" mass="65203">MIEGSTNMGERKHILTIVLEDYFQVGAFRNLIPTDHWERFETRLKSNLYTTLELLAETNNTATFFACGWIADNHPDLLIDIIGAGHEVACQGYFHYDINEVSENVFAQDLRRSRYAMEDALGTAIYGFRLGRGWIGEKELWILDQLIEQGFSYDSSICRLGREFSNQPSRTVIHQHSGIKGSLFEIPISSQQLLYWSLPISGGNYFRQLPHGLLKWGVERWLLEHEEPLVLYFHTWELDTGQPIIAAANILQRLRHYRNLDSMSDKIKYYLTTHQFSSVAEYLELDIMQQPAPQLTRRIESVSVQEHLGRLTASQPLTLLIPCYNEEATLPYLKKTLDRFAIKSKSVFNLQYIFIDDGSRDNTWVELNQLFSEQENCKFLRHENNQGIAAAILTGIQHTTTDLLSVLDADCTFSPDQLLDMIELLREDVDVVVASPAHERGAMRNVPLWRTVLSRGSALMYRCVLRHKLTSYTSCFRLYRLKTVQDMKLYNHGFCGVTEILGRLDIAGYRIKEYPAILEVRLLGESKINLIKTTGDHLKLIFHLAAKRWFRKPMPEDPRIDPSHI</sequence>
<dbReference type="InterPro" id="IPR029044">
    <property type="entry name" value="Nucleotide-diphossugar_trans"/>
</dbReference>